<dbReference type="Pfam" id="PF13487">
    <property type="entry name" value="HD_5"/>
    <property type="match status" value="1"/>
</dbReference>
<evidence type="ECO:0000259" key="1">
    <source>
        <dbReference type="PROSITE" id="PS51832"/>
    </source>
</evidence>
<dbReference type="InterPro" id="IPR003607">
    <property type="entry name" value="HD/PDEase_dom"/>
</dbReference>
<sequence length="426" mass="47119">MLKRIDIADLELGMFVHKLEGSWFKHPFWRSKFVLDDQDTLDELQASEVPAVIIDTERGIDLRPTRIERVTQAAANGGVAVQEPPLRRGLRTQRVAAAPRSEDVALTSTVPLSQAREFGHANRVVDRSRKVISKVFLEARLGKTIRAETIEPVVEEIFASVQRNPHAFNGLMRCKRDLEYVYRHALAVSALMVSLGRQMKLSPADQRLAGMAGLMLDMGVSYLPVDLESTGGDFRRIDERIFREHARLGHDQLLASGVPEPVALACLEHHERIDGTGYPHGLTGERISLFGRMAAICDTYDWLVNDAQDQMGLDPSAAMQQLTLLDGAFDRDLLASFIDALGVYPIGSVVELASGRLALVVSQDEADPAKPRVKTFYSLTERRIVPTTEILLARCYGEDRIIAAANPDALGGIDFPAIREKLFASA</sequence>
<dbReference type="PANTHER" id="PTHR43155">
    <property type="entry name" value="CYCLIC DI-GMP PHOSPHODIESTERASE PA4108-RELATED"/>
    <property type="match status" value="1"/>
</dbReference>
<feature type="domain" description="HD-GYP" evidence="1">
    <location>
        <begin position="155"/>
        <end position="354"/>
    </location>
</feature>
<protein>
    <submittedName>
        <fullName evidence="2">DUF3391 domain-containing protein</fullName>
    </submittedName>
</protein>
<dbReference type="AlphaFoldDB" id="A0A7X1FVZ5"/>
<dbReference type="Gene3D" id="1.10.3210.10">
    <property type="entry name" value="Hypothetical protein af1432"/>
    <property type="match status" value="1"/>
</dbReference>
<dbReference type="RefSeq" id="WP_185677886.1">
    <property type="nucleotide sequence ID" value="NZ_JACLAX010000002.1"/>
</dbReference>
<dbReference type="InterPro" id="IPR021812">
    <property type="entry name" value="DUF3391"/>
</dbReference>
<dbReference type="PANTHER" id="PTHR43155:SF2">
    <property type="entry name" value="CYCLIC DI-GMP PHOSPHODIESTERASE PA4108"/>
    <property type="match status" value="1"/>
</dbReference>
<dbReference type="PROSITE" id="PS51832">
    <property type="entry name" value="HD_GYP"/>
    <property type="match status" value="1"/>
</dbReference>
<evidence type="ECO:0000313" key="3">
    <source>
        <dbReference type="Proteomes" id="UP000551327"/>
    </source>
</evidence>
<keyword evidence="3" id="KW-1185">Reference proteome</keyword>
<dbReference type="Proteomes" id="UP000551327">
    <property type="component" value="Unassembled WGS sequence"/>
</dbReference>
<dbReference type="SUPFAM" id="SSF109604">
    <property type="entry name" value="HD-domain/PDEase-like"/>
    <property type="match status" value="1"/>
</dbReference>
<evidence type="ECO:0000313" key="2">
    <source>
        <dbReference type="EMBL" id="MBC2667988.1"/>
    </source>
</evidence>
<proteinExistence type="predicted"/>
<dbReference type="EMBL" id="JACLAX010000002">
    <property type="protein sequence ID" value="MBC2667988.1"/>
    <property type="molecule type" value="Genomic_DNA"/>
</dbReference>
<dbReference type="GO" id="GO:0008081">
    <property type="term" value="F:phosphoric diester hydrolase activity"/>
    <property type="evidence" value="ECO:0007669"/>
    <property type="project" value="UniProtKB-ARBA"/>
</dbReference>
<dbReference type="CDD" id="cd00077">
    <property type="entry name" value="HDc"/>
    <property type="match status" value="1"/>
</dbReference>
<comment type="caution">
    <text evidence="2">The sequence shown here is derived from an EMBL/GenBank/DDBJ whole genome shotgun (WGS) entry which is preliminary data.</text>
</comment>
<accession>A0A7X1FVZ5</accession>
<gene>
    <name evidence="2" type="ORF">H7F53_02375</name>
</gene>
<reference evidence="2 3" key="1">
    <citation type="submission" date="2020-08" db="EMBL/GenBank/DDBJ databases">
        <title>The genome sequence of type strain Novosphingobium piscinae KCTC 42194.</title>
        <authorList>
            <person name="Liu Y."/>
        </authorList>
    </citation>
    <scope>NUCLEOTIDE SEQUENCE [LARGE SCALE GENOMIC DNA]</scope>
    <source>
        <strain evidence="2 3">KCTC 42194</strain>
    </source>
</reference>
<dbReference type="Pfam" id="PF11871">
    <property type="entry name" value="DUF3391"/>
    <property type="match status" value="1"/>
</dbReference>
<organism evidence="2 3">
    <name type="scientific">Novosphingobium piscinae</name>
    <dbReference type="NCBI Taxonomy" id="1507448"/>
    <lineage>
        <taxon>Bacteria</taxon>
        <taxon>Pseudomonadati</taxon>
        <taxon>Pseudomonadota</taxon>
        <taxon>Alphaproteobacteria</taxon>
        <taxon>Sphingomonadales</taxon>
        <taxon>Sphingomonadaceae</taxon>
        <taxon>Novosphingobium</taxon>
    </lineage>
</organism>
<dbReference type="InterPro" id="IPR037522">
    <property type="entry name" value="HD_GYP_dom"/>
</dbReference>
<name>A0A7X1FVZ5_9SPHN</name>